<evidence type="ECO:0000256" key="4">
    <source>
        <dbReference type="ARBA" id="ARBA00022829"/>
    </source>
</evidence>
<keyword evidence="6 9" id="KW-0238">DNA-binding</keyword>
<dbReference type="PROSITE" id="PS51900">
    <property type="entry name" value="CB"/>
    <property type="match status" value="1"/>
</dbReference>
<dbReference type="InterPro" id="IPR013762">
    <property type="entry name" value="Integrase-like_cat_sf"/>
</dbReference>
<feature type="active site" evidence="9">
    <location>
        <position position="253"/>
    </location>
</feature>
<evidence type="ECO:0000313" key="12">
    <source>
        <dbReference type="EMBL" id="KGN92984.1"/>
    </source>
</evidence>
<comment type="subunit">
    <text evidence="9">Forms a cyclic heterotetrameric complex composed of two molecules of XerC and two molecules of XerD.</text>
</comment>
<protein>
    <recommendedName>
        <fullName evidence="9">Tyrosine recombinase XerC</fullName>
    </recommendedName>
</protein>
<comment type="subcellular location">
    <subcellularLocation>
        <location evidence="1 9">Cytoplasm</location>
    </subcellularLocation>
</comment>
<keyword evidence="13" id="KW-1185">Reference proteome</keyword>
<name>A0ABR4XMM1_9PORP</name>
<dbReference type="Pfam" id="PF00589">
    <property type="entry name" value="Phage_integrase"/>
    <property type="match status" value="1"/>
</dbReference>
<evidence type="ECO:0000256" key="9">
    <source>
        <dbReference type="HAMAP-Rule" id="MF_01808"/>
    </source>
</evidence>
<dbReference type="Gene3D" id="1.10.443.10">
    <property type="entry name" value="Intergrase catalytic core"/>
    <property type="match status" value="1"/>
</dbReference>
<dbReference type="InterPro" id="IPR002104">
    <property type="entry name" value="Integrase_catalytic"/>
</dbReference>
<feature type="active site" description="O-(3'-phospho-DNA)-tyrosine intermediate" evidence="9">
    <location>
        <position position="285"/>
    </location>
</feature>
<evidence type="ECO:0000313" key="13">
    <source>
        <dbReference type="Proteomes" id="UP000030101"/>
    </source>
</evidence>
<dbReference type="PROSITE" id="PS51898">
    <property type="entry name" value="TYR_RECOMBINASE"/>
    <property type="match status" value="1"/>
</dbReference>
<evidence type="ECO:0000256" key="1">
    <source>
        <dbReference type="ARBA" id="ARBA00004496"/>
    </source>
</evidence>
<dbReference type="InterPro" id="IPR010998">
    <property type="entry name" value="Integrase_recombinase_N"/>
</dbReference>
<evidence type="ECO:0000256" key="6">
    <source>
        <dbReference type="ARBA" id="ARBA00023125"/>
    </source>
</evidence>
<dbReference type="RefSeq" id="WP_036789850.1">
    <property type="nucleotide sequence ID" value="NZ_JQZV01000006.1"/>
</dbReference>
<dbReference type="NCBIfam" id="NF001399">
    <property type="entry name" value="PRK00283.1"/>
    <property type="match status" value="1"/>
</dbReference>
<dbReference type="InterPro" id="IPR011010">
    <property type="entry name" value="DNA_brk_join_enz"/>
</dbReference>
<keyword evidence="2 9" id="KW-0963">Cytoplasm</keyword>
<gene>
    <name evidence="9" type="primary">xerC</name>
    <name evidence="12" type="ORF">HQ43_03700</name>
</gene>
<dbReference type="InterPro" id="IPR004107">
    <property type="entry name" value="Integrase_SAM-like_N"/>
</dbReference>
<reference evidence="12 13" key="1">
    <citation type="submission" date="2014-08" db="EMBL/GenBank/DDBJ databases">
        <title>Porphyromonas canoris strain:OH2762 Genome sequencing.</title>
        <authorList>
            <person name="Wallis C."/>
            <person name="Deusch O."/>
            <person name="O'Flynn C."/>
            <person name="Davis I."/>
            <person name="Jospin G."/>
            <person name="Darling A.E."/>
            <person name="Coil D.A."/>
            <person name="Alexiev A."/>
            <person name="Horsfall A."/>
            <person name="Kirkwood N."/>
            <person name="Harris S."/>
            <person name="Eisen J.A."/>
        </authorList>
    </citation>
    <scope>NUCLEOTIDE SEQUENCE [LARGE SCALE GENOMIC DNA]</scope>
    <source>
        <strain evidence="13">COT-108 OH2762</strain>
    </source>
</reference>
<feature type="active site" evidence="9">
    <location>
        <position position="154"/>
    </location>
</feature>
<comment type="caution">
    <text evidence="12">The sequence shown here is derived from an EMBL/GenBank/DDBJ whole genome shotgun (WGS) entry which is preliminary data.</text>
</comment>
<evidence type="ECO:0000256" key="3">
    <source>
        <dbReference type="ARBA" id="ARBA00022618"/>
    </source>
</evidence>
<proteinExistence type="inferred from homology"/>
<accession>A0ABR4XMM1</accession>
<dbReference type="InterPro" id="IPR023009">
    <property type="entry name" value="Tyrosine_recombinase_XerC/XerD"/>
</dbReference>
<dbReference type="EMBL" id="JQZV01000006">
    <property type="protein sequence ID" value="KGN92984.1"/>
    <property type="molecule type" value="Genomic_DNA"/>
</dbReference>
<comment type="similarity">
    <text evidence="9">Belongs to the 'phage' integrase family. XerC subfamily.</text>
</comment>
<dbReference type="Gene3D" id="1.10.150.130">
    <property type="match status" value="1"/>
</dbReference>
<keyword evidence="4 9" id="KW-0159">Chromosome partition</keyword>
<feature type="active site" evidence="9">
    <location>
        <position position="250"/>
    </location>
</feature>
<evidence type="ECO:0000256" key="2">
    <source>
        <dbReference type="ARBA" id="ARBA00022490"/>
    </source>
</evidence>
<keyword evidence="5 9" id="KW-0229">DNA integration</keyword>
<feature type="active site" evidence="9">
    <location>
        <position position="178"/>
    </location>
</feature>
<keyword evidence="7 9" id="KW-0233">DNA recombination</keyword>
<dbReference type="SUPFAM" id="SSF56349">
    <property type="entry name" value="DNA breaking-rejoining enzymes"/>
    <property type="match status" value="1"/>
</dbReference>
<keyword evidence="3 9" id="KW-0132">Cell division</keyword>
<dbReference type="InterPro" id="IPR050090">
    <property type="entry name" value="Tyrosine_recombinase_XerCD"/>
</dbReference>
<comment type="function">
    <text evidence="9">Site-specific tyrosine recombinase, which acts by catalyzing the cutting and rejoining of the recombining DNA molecules. The XerC-XerD complex is essential to convert dimers of the bacterial chromosome into monomers to permit their segregation at cell division. It also contributes to the segregational stability of plasmids.</text>
</comment>
<evidence type="ECO:0000256" key="7">
    <source>
        <dbReference type="ARBA" id="ARBA00023172"/>
    </source>
</evidence>
<dbReference type="InterPro" id="IPR044068">
    <property type="entry name" value="CB"/>
</dbReference>
<organism evidence="12 13">
    <name type="scientific">Porphyromonas canoris</name>
    <dbReference type="NCBI Taxonomy" id="36875"/>
    <lineage>
        <taxon>Bacteria</taxon>
        <taxon>Pseudomonadati</taxon>
        <taxon>Bacteroidota</taxon>
        <taxon>Bacteroidia</taxon>
        <taxon>Bacteroidales</taxon>
        <taxon>Porphyromonadaceae</taxon>
        <taxon>Porphyromonas</taxon>
    </lineage>
</organism>
<keyword evidence="8 9" id="KW-0131">Cell cycle</keyword>
<feature type="domain" description="Core-binding (CB)" evidence="11">
    <location>
        <begin position="7"/>
        <end position="92"/>
    </location>
</feature>
<evidence type="ECO:0000259" key="11">
    <source>
        <dbReference type="PROSITE" id="PS51900"/>
    </source>
</evidence>
<feature type="active site" evidence="9">
    <location>
        <position position="276"/>
    </location>
</feature>
<evidence type="ECO:0000256" key="5">
    <source>
        <dbReference type="ARBA" id="ARBA00022908"/>
    </source>
</evidence>
<dbReference type="Proteomes" id="UP000030101">
    <property type="component" value="Unassembled WGS sequence"/>
</dbReference>
<dbReference type="PANTHER" id="PTHR30349">
    <property type="entry name" value="PHAGE INTEGRASE-RELATED"/>
    <property type="match status" value="1"/>
</dbReference>
<evidence type="ECO:0000256" key="8">
    <source>
        <dbReference type="ARBA" id="ARBA00023306"/>
    </source>
</evidence>
<evidence type="ECO:0000259" key="10">
    <source>
        <dbReference type="PROSITE" id="PS51898"/>
    </source>
</evidence>
<dbReference type="PANTHER" id="PTHR30349:SF81">
    <property type="entry name" value="TYROSINE RECOMBINASE XERC"/>
    <property type="match status" value="1"/>
</dbReference>
<dbReference type="Pfam" id="PF02899">
    <property type="entry name" value="Phage_int_SAM_1"/>
    <property type="match status" value="1"/>
</dbReference>
<feature type="domain" description="Tyr recombinase" evidence="10">
    <location>
        <begin position="113"/>
        <end position="298"/>
    </location>
</feature>
<dbReference type="CDD" id="cd00798">
    <property type="entry name" value="INT_XerDC_C"/>
    <property type="match status" value="1"/>
</dbReference>
<sequence>MTGKFLRETNGLVEDFYLHLRAERQLSPNTCDSYLSDLKHLYEYAQSLSLNPLSLSYENLQHFLATLYDLGIQVRSIARIVAGVKAFYRFLFLEELITEDPTELLEAPKIGMRLPEVLTTEEIDRMLATVDPEEDPYGRRNLAIMELLYSCGLRVSELCALTFSQLFLEEGYLRILGKGSKERLVPVSPLGISRLEEYLQKDRYALEPKAGYRDHLFISRNRQALTRQMVFVIVRKIAAAADIQKPISPHTFRHSFATHLLEGGAHLQAIQAMLGHADITTTEIYTHISRESLREEILLHHPMNKQR</sequence>
<dbReference type="HAMAP" id="MF_01808">
    <property type="entry name" value="Recomb_XerC_XerD"/>
    <property type="match status" value="1"/>
</dbReference>